<dbReference type="AlphaFoldDB" id="A0AB34KN75"/>
<comment type="caution">
    <text evidence="2">The sequence shown here is derived from an EMBL/GenBank/DDBJ whole genome shotgun (WGS) entry which is preliminary data.</text>
</comment>
<gene>
    <name evidence="2" type="ORF">WHR41_05367</name>
</gene>
<dbReference type="RefSeq" id="XP_069229673.1">
    <property type="nucleotide sequence ID" value="XM_069373972.1"/>
</dbReference>
<evidence type="ECO:0000313" key="3">
    <source>
        <dbReference type="Proteomes" id="UP000803884"/>
    </source>
</evidence>
<keyword evidence="3" id="KW-1185">Reference proteome</keyword>
<dbReference type="EMBL" id="JAAQHG020000014">
    <property type="protein sequence ID" value="KAL1586568.1"/>
    <property type="molecule type" value="Genomic_DNA"/>
</dbReference>
<organism evidence="2 3">
    <name type="scientific">Cladosporium halotolerans</name>
    <dbReference type="NCBI Taxonomy" id="1052096"/>
    <lineage>
        <taxon>Eukaryota</taxon>
        <taxon>Fungi</taxon>
        <taxon>Dikarya</taxon>
        <taxon>Ascomycota</taxon>
        <taxon>Pezizomycotina</taxon>
        <taxon>Dothideomycetes</taxon>
        <taxon>Dothideomycetidae</taxon>
        <taxon>Cladosporiales</taxon>
        <taxon>Cladosporiaceae</taxon>
        <taxon>Cladosporium</taxon>
    </lineage>
</organism>
<proteinExistence type="predicted"/>
<reference evidence="2 3" key="1">
    <citation type="journal article" date="2020" name="Microbiol. Resour. Announc.">
        <title>Draft Genome Sequence of a Cladosporium Species Isolated from the Mesophotic Ascidian Didemnum maculosum.</title>
        <authorList>
            <person name="Gioti A."/>
            <person name="Siaperas R."/>
            <person name="Nikolaivits E."/>
            <person name="Le Goff G."/>
            <person name="Ouazzani J."/>
            <person name="Kotoulas G."/>
            <person name="Topakas E."/>
        </authorList>
    </citation>
    <scope>NUCLEOTIDE SEQUENCE [LARGE SCALE GENOMIC DNA]</scope>
    <source>
        <strain evidence="2 3">TM138-S3</strain>
    </source>
</reference>
<feature type="region of interest" description="Disordered" evidence="1">
    <location>
        <begin position="44"/>
        <end position="83"/>
    </location>
</feature>
<feature type="compositionally biased region" description="Basic and acidic residues" evidence="1">
    <location>
        <begin position="64"/>
        <end position="83"/>
    </location>
</feature>
<accession>A0AB34KN75</accession>
<dbReference type="GeneID" id="96006810"/>
<protein>
    <submittedName>
        <fullName evidence="2">Uncharacterized protein</fullName>
    </submittedName>
</protein>
<dbReference type="Proteomes" id="UP000803884">
    <property type="component" value="Unassembled WGS sequence"/>
</dbReference>
<evidence type="ECO:0000313" key="2">
    <source>
        <dbReference type="EMBL" id="KAL1586568.1"/>
    </source>
</evidence>
<name>A0AB34KN75_9PEZI</name>
<sequence>MEDNAKVLLPKCNGKKQPWAPFWPPTTSNLAGVTEAKGQMLLLDGTGGSGTTAVPNAVSIPPKPKGDNSEDKKQDNKTEGKKD</sequence>
<evidence type="ECO:0000256" key="1">
    <source>
        <dbReference type="SAM" id="MobiDB-lite"/>
    </source>
</evidence>